<evidence type="ECO:0000256" key="1">
    <source>
        <dbReference type="SAM" id="Phobius"/>
    </source>
</evidence>
<protein>
    <submittedName>
        <fullName evidence="3">Quinol oxidase</fullName>
    </submittedName>
</protein>
<name>A0A650CRD4_9CREN</name>
<dbReference type="KEGG" id="sazo:D1868_10790"/>
<evidence type="ECO:0000259" key="2">
    <source>
        <dbReference type="Pfam" id="PF07680"/>
    </source>
</evidence>
<reference evidence="3 4" key="1">
    <citation type="submission" date="2019-10" db="EMBL/GenBank/DDBJ databases">
        <title>Genome Sequences from Six Type Strain Members of the Archaeal Family Sulfolobaceae: Acidianus ambivalens, Acidianus infernus, Metallosphaera prunae, Stygiolobus azoricus, Sulfolobus metallicus, and Sulfurisphaera ohwakuensis.</title>
        <authorList>
            <person name="Counts J.A."/>
            <person name="Kelly R.M."/>
        </authorList>
    </citation>
    <scope>NUCLEOTIDE SEQUENCE [LARGE SCALE GENOMIC DNA]</scope>
    <source>
        <strain evidence="3 4">FC6</strain>
    </source>
</reference>
<dbReference type="InterPro" id="IPR011636">
    <property type="entry name" value="DoxA"/>
</dbReference>
<sequence length="172" mass="18871">MKSMEKVVILGLIFSILVVGWILATGQWAYGNVVGPLVNNSKLPKLEITYINAYNTPQGLCLIMNITDIDGPDAYPASAPLMEIYNANHTFVMFLNSSQISNDTVKIIQAPWNANKKDSVNWYSGFVVILGSEGQFHLLIKGVHLAPGKYYVKLYTPAISTGREAVASFSIT</sequence>
<dbReference type="Pfam" id="PF07680">
    <property type="entry name" value="DoxA"/>
    <property type="match status" value="1"/>
</dbReference>
<evidence type="ECO:0000313" key="4">
    <source>
        <dbReference type="Proteomes" id="UP000423396"/>
    </source>
</evidence>
<feature type="transmembrane region" description="Helical" evidence="1">
    <location>
        <begin position="7"/>
        <end position="30"/>
    </location>
</feature>
<keyword evidence="1" id="KW-1133">Transmembrane helix</keyword>
<keyword evidence="4" id="KW-1185">Reference proteome</keyword>
<feature type="domain" description="Thiosulphate:quinone oxidoreductase small subunit DoxA" evidence="2">
    <location>
        <begin position="29"/>
        <end position="158"/>
    </location>
</feature>
<evidence type="ECO:0000313" key="3">
    <source>
        <dbReference type="EMBL" id="QGR20421.1"/>
    </source>
</evidence>
<dbReference type="EMBL" id="CP045483">
    <property type="protein sequence ID" value="QGR20421.1"/>
    <property type="molecule type" value="Genomic_DNA"/>
</dbReference>
<keyword evidence="1" id="KW-0472">Membrane</keyword>
<proteinExistence type="predicted"/>
<dbReference type="Proteomes" id="UP000423396">
    <property type="component" value="Chromosome"/>
</dbReference>
<accession>A0A650CRD4</accession>
<keyword evidence="1" id="KW-0812">Transmembrane</keyword>
<gene>
    <name evidence="3" type="ORF">D1868_10790</name>
</gene>
<organism evidence="3 4">
    <name type="scientific">Stygiolobus azoricus</name>
    <dbReference type="NCBI Taxonomy" id="41675"/>
    <lineage>
        <taxon>Archaea</taxon>
        <taxon>Thermoproteota</taxon>
        <taxon>Thermoprotei</taxon>
        <taxon>Sulfolobales</taxon>
        <taxon>Sulfolobaceae</taxon>
        <taxon>Stygiolobus</taxon>
    </lineage>
</organism>
<dbReference type="AlphaFoldDB" id="A0A650CRD4"/>